<protein>
    <recommendedName>
        <fullName evidence="3">Flavin reductase</fullName>
    </recommendedName>
</protein>
<name>A0ABW3YQQ0_9ACTN</name>
<sequence length="84" mass="9621">MAPDSRSHRMVRPLWLCRVCAGPWPCGPARLALLREFGGDRCGLSIQMATLYVSALHDLSRLHPYDDEPTPELLFQRFVGWVRQ</sequence>
<dbReference type="EMBL" id="JBHTMP010000104">
    <property type="protein sequence ID" value="MFD1325926.1"/>
    <property type="molecule type" value="Genomic_DNA"/>
</dbReference>
<reference evidence="2" key="1">
    <citation type="journal article" date="2019" name="Int. J. Syst. Evol. Microbiol.">
        <title>The Global Catalogue of Microorganisms (GCM) 10K type strain sequencing project: providing services to taxonomists for standard genome sequencing and annotation.</title>
        <authorList>
            <consortium name="The Broad Institute Genomics Platform"/>
            <consortium name="The Broad Institute Genome Sequencing Center for Infectious Disease"/>
            <person name="Wu L."/>
            <person name="Ma J."/>
        </authorList>
    </citation>
    <scope>NUCLEOTIDE SEQUENCE [LARGE SCALE GENOMIC DNA]</scope>
    <source>
        <strain evidence="2">JCM 31037</strain>
    </source>
</reference>
<accession>A0ABW3YQQ0</accession>
<evidence type="ECO:0000313" key="1">
    <source>
        <dbReference type="EMBL" id="MFD1325926.1"/>
    </source>
</evidence>
<keyword evidence="2" id="KW-1185">Reference proteome</keyword>
<evidence type="ECO:0000313" key="2">
    <source>
        <dbReference type="Proteomes" id="UP001597260"/>
    </source>
</evidence>
<comment type="caution">
    <text evidence="1">The sequence shown here is derived from an EMBL/GenBank/DDBJ whole genome shotgun (WGS) entry which is preliminary data.</text>
</comment>
<proteinExistence type="predicted"/>
<gene>
    <name evidence="1" type="ORF">ACFQ4H_33095</name>
</gene>
<dbReference type="Proteomes" id="UP001597260">
    <property type="component" value="Unassembled WGS sequence"/>
</dbReference>
<evidence type="ECO:0008006" key="3">
    <source>
        <dbReference type="Google" id="ProtNLM"/>
    </source>
</evidence>
<dbReference type="RefSeq" id="WP_377578906.1">
    <property type="nucleotide sequence ID" value="NZ_JBHTMP010000104.1"/>
</dbReference>
<organism evidence="1 2">
    <name type="scientific">Micromonospora sonneratiae</name>
    <dbReference type="NCBI Taxonomy" id="1184706"/>
    <lineage>
        <taxon>Bacteria</taxon>
        <taxon>Bacillati</taxon>
        <taxon>Actinomycetota</taxon>
        <taxon>Actinomycetes</taxon>
        <taxon>Micromonosporales</taxon>
        <taxon>Micromonosporaceae</taxon>
        <taxon>Micromonospora</taxon>
    </lineage>
</organism>